<feature type="region of interest" description="Disordered" evidence="1">
    <location>
        <begin position="235"/>
        <end position="260"/>
    </location>
</feature>
<organism evidence="5 6">
    <name type="scientific">Nocardiopsis tropica</name>
    <dbReference type="NCBI Taxonomy" id="109330"/>
    <lineage>
        <taxon>Bacteria</taxon>
        <taxon>Bacillati</taxon>
        <taxon>Actinomycetota</taxon>
        <taxon>Actinomycetes</taxon>
        <taxon>Streptosporangiales</taxon>
        <taxon>Nocardiopsidaceae</taxon>
        <taxon>Nocardiopsis</taxon>
    </lineage>
</organism>
<dbReference type="Proteomes" id="UP001432401">
    <property type="component" value="Unassembled WGS sequence"/>
</dbReference>
<feature type="domain" description="GTPase-associated protein 1-like C-terminal" evidence="4">
    <location>
        <begin position="280"/>
        <end position="867"/>
    </location>
</feature>
<evidence type="ECO:0000259" key="3">
    <source>
        <dbReference type="Pfam" id="PF20014"/>
    </source>
</evidence>
<feature type="domain" description="GTPase-associated protein 1 N-terminal" evidence="2">
    <location>
        <begin position="3"/>
        <end position="140"/>
    </location>
</feature>
<feature type="compositionally biased region" description="Low complexity" evidence="1">
    <location>
        <begin position="417"/>
        <end position="444"/>
    </location>
</feature>
<dbReference type="InterPro" id="IPR045402">
    <property type="entry name" value="GAP1-N2"/>
</dbReference>
<dbReference type="Pfam" id="PF20014">
    <property type="entry name" value="GAP1-M"/>
    <property type="match status" value="1"/>
</dbReference>
<feature type="region of interest" description="Disordered" evidence="1">
    <location>
        <begin position="416"/>
        <end position="476"/>
    </location>
</feature>
<accession>A0ABV1ZR59</accession>
<comment type="caution">
    <text evidence="5">The sequence shown here is derived from an EMBL/GenBank/DDBJ whole genome shotgun (WGS) entry which is preliminary data.</text>
</comment>
<dbReference type="Pfam" id="PF20013">
    <property type="entry name" value="GAP1-N2"/>
    <property type="match status" value="1"/>
</dbReference>
<proteinExistence type="predicted"/>
<evidence type="ECO:0000256" key="1">
    <source>
        <dbReference type="SAM" id="MobiDB-lite"/>
    </source>
</evidence>
<keyword evidence="6" id="KW-1185">Reference proteome</keyword>
<feature type="domain" description="GTPase-associated protein 1 middle" evidence="3">
    <location>
        <begin position="154"/>
        <end position="236"/>
    </location>
</feature>
<evidence type="ECO:0000259" key="2">
    <source>
        <dbReference type="Pfam" id="PF20013"/>
    </source>
</evidence>
<dbReference type="InterPro" id="IPR045401">
    <property type="entry name" value="GAP1-M"/>
</dbReference>
<evidence type="ECO:0000259" key="4">
    <source>
        <dbReference type="Pfam" id="PF20052"/>
    </source>
</evidence>
<evidence type="ECO:0000313" key="6">
    <source>
        <dbReference type="Proteomes" id="UP001432401"/>
    </source>
</evidence>
<feature type="compositionally biased region" description="Low complexity" evidence="1">
    <location>
        <begin position="452"/>
        <end position="469"/>
    </location>
</feature>
<dbReference type="Pfam" id="PF20052">
    <property type="entry name" value="GAP1-C"/>
    <property type="match status" value="1"/>
</dbReference>
<dbReference type="EMBL" id="JBEQNB010000003">
    <property type="protein sequence ID" value="MES0833221.1"/>
    <property type="molecule type" value="Genomic_DNA"/>
</dbReference>
<name>A0ABV1ZR59_9ACTN</name>
<dbReference type="RefSeq" id="WP_352982813.1">
    <property type="nucleotide sequence ID" value="NZ_JBEQNA010000002.1"/>
</dbReference>
<sequence>MGFAQLYYTSCEHGLSGYAGYQFNAATPGVDPRVLREVERFTVYEPPRRSSPAGVAAHPVNLCYAPDLGGVPVVSRVVSSGDDPSGRPGNYFAHSLVPAGGAADGDGAGGVRDGGPLPAELWGARFWADAPVRDAGLPVLEVRRGPLDRRRTEAWARGLPPEAVVRLLVCADGAVDGARPLVLVADSGSVAHWVAALTHLMPPERARLLSFATYGADPDGTPVHVIGVPPGSDTSPWEDRFTVHAPGSDSPGRLPEPDERSRAVAARLVGAGSRGAVGLWHGAAPYASGRERRLADWRPVLAAAAALAGDPLGPEDLRAVREWLSEAVEWLAPGDTGSLVARVLDSGAGALDDGALAGLQRLAHRVGADEITERIERVLVHRSLDGIAGGGAAPRVAPMRSDAVRAAARERISALLAGGPSEESSPGRSARVGTEPDGTGPEAGAPGGGRPGAEAAPARAPGVNAAARRGGVGDGGVAPDRALELLRWARAGGLAPSAVSLERYGREVVAPLLADPCFGRPSAPGVAGAAPAPGRRGGAPRAAWPDPAVAVLLSHHHEVRRGAAERLAALPPDRLADVAVGPAGALFAGDRDGASARLRELRRLGTDDRSDPVGLLAYVVSVRREGRASNAPGLAEHDLDDALLTEVWGPGHGPHSALLALRAMRPGVLVSPGVGGWVAEAMVAAPAPDGERAWRDLVDEVSRHWLRDRLPVAGQRVAVEWSEVRPLLAGLHRAGEEHGPERLASVYRALVEVHPAVDAVARRTVVDVLSGWRSPGTLAAALRGCPEDVFGAFCGVVAARLADDRPDTATAAAVYLAAGHEDLAGHERGGRLDSAVLSPAVAAWRRRHLAGVRRQLPREGAAAFDEWVRRRRGERERRRFGLGRRAGGRHT</sequence>
<reference evidence="5 6" key="1">
    <citation type="submission" date="2024-06" db="EMBL/GenBank/DDBJ databases">
        <authorList>
            <person name="Bataeva Y.V."/>
            <person name="Grigorian L.N."/>
            <person name="Solomentsev V.I."/>
        </authorList>
    </citation>
    <scope>NUCLEOTIDE SEQUENCE [LARGE SCALE GENOMIC DNA]</scope>
    <source>
        <strain evidence="6">SCPM-O-B-12605 (RCAM04882)</strain>
    </source>
</reference>
<protein>
    <submittedName>
        <fullName evidence="5">GTPase-associated protein 1-related protein</fullName>
    </submittedName>
</protein>
<dbReference type="InterPro" id="IPR049532">
    <property type="entry name" value="GAP1-like_C"/>
</dbReference>
<gene>
    <name evidence="5" type="ORF">ABUK86_05510</name>
</gene>
<evidence type="ECO:0000313" key="5">
    <source>
        <dbReference type="EMBL" id="MES0833221.1"/>
    </source>
</evidence>